<comment type="pathway">
    <text evidence="3 11">Cofactor biosynthesis; thiamine diphosphate biosynthesis; 4-methyl-5-(2-phosphoethyl)-thiazole from 5-(2-hydroxyethyl)-4-methylthiazole: step 1/1.</text>
</comment>
<evidence type="ECO:0000256" key="1">
    <source>
        <dbReference type="ARBA" id="ARBA00001771"/>
    </source>
</evidence>
<keyword evidence="6 11" id="KW-0547">Nucleotide-binding</keyword>
<dbReference type="EMBL" id="SDGZ01000012">
    <property type="protein sequence ID" value="TYC49982.1"/>
    <property type="molecule type" value="Genomic_DNA"/>
</dbReference>
<feature type="binding site" evidence="11">
    <location>
        <position position="39"/>
    </location>
    <ligand>
        <name>substrate</name>
    </ligand>
</feature>
<evidence type="ECO:0000256" key="7">
    <source>
        <dbReference type="ARBA" id="ARBA00022777"/>
    </source>
</evidence>
<keyword evidence="4 11" id="KW-0808">Transferase</keyword>
<dbReference type="PIRSF" id="PIRSF000513">
    <property type="entry name" value="Thz_kinase"/>
    <property type="match status" value="1"/>
</dbReference>
<dbReference type="Gene3D" id="3.40.1190.20">
    <property type="match status" value="1"/>
</dbReference>
<dbReference type="SUPFAM" id="SSF53613">
    <property type="entry name" value="Ribokinase-like"/>
    <property type="match status" value="1"/>
</dbReference>
<dbReference type="Pfam" id="PF02110">
    <property type="entry name" value="HK"/>
    <property type="match status" value="1"/>
</dbReference>
<feature type="binding site" evidence="11">
    <location>
        <position position="159"/>
    </location>
    <ligand>
        <name>ATP</name>
        <dbReference type="ChEBI" id="CHEBI:30616"/>
    </ligand>
</feature>
<comment type="cofactor">
    <cofactor evidence="2 11">
        <name>Mg(2+)</name>
        <dbReference type="ChEBI" id="CHEBI:18420"/>
    </cofactor>
</comment>
<dbReference type="UniPathway" id="UPA00060">
    <property type="reaction ID" value="UER00139"/>
</dbReference>
<keyword evidence="7 11" id="KW-0418">Kinase</keyword>
<dbReference type="InterPro" id="IPR029056">
    <property type="entry name" value="Ribokinase-like"/>
</dbReference>
<keyword evidence="13" id="KW-1185">Reference proteome</keyword>
<dbReference type="NCBIfam" id="NF006830">
    <property type="entry name" value="PRK09355.1"/>
    <property type="match status" value="1"/>
</dbReference>
<evidence type="ECO:0000256" key="2">
    <source>
        <dbReference type="ARBA" id="ARBA00001946"/>
    </source>
</evidence>
<gene>
    <name evidence="11" type="primary">thiM</name>
    <name evidence="12" type="ORF">ESZ50_04120</name>
</gene>
<evidence type="ECO:0000256" key="4">
    <source>
        <dbReference type="ARBA" id="ARBA00022679"/>
    </source>
</evidence>
<evidence type="ECO:0000256" key="5">
    <source>
        <dbReference type="ARBA" id="ARBA00022723"/>
    </source>
</evidence>
<dbReference type="GO" id="GO:0000287">
    <property type="term" value="F:magnesium ion binding"/>
    <property type="evidence" value="ECO:0007669"/>
    <property type="project" value="UniProtKB-UniRule"/>
</dbReference>
<dbReference type="InterPro" id="IPR000417">
    <property type="entry name" value="Hyethyz_kinase"/>
</dbReference>
<evidence type="ECO:0000313" key="13">
    <source>
        <dbReference type="Proteomes" id="UP000371977"/>
    </source>
</evidence>
<evidence type="ECO:0000256" key="3">
    <source>
        <dbReference type="ARBA" id="ARBA00004868"/>
    </source>
</evidence>
<accession>A0A6C2C8M1</accession>
<proteinExistence type="inferred from homology"/>
<keyword evidence="5 11" id="KW-0479">Metal-binding</keyword>
<sequence length="246" mass="26333">MTFAKRVRVAQPLILNLANSVTQQRVADVISYVGGSPLMTTSMDELEELLGISDALVLNIGTINDNLLPLYLEAGRLANQMNKPVILDPVAVMLPYRGRVVKELLAKIKFAVICGNASEIAWFAQTKLAGKGIDALVAQPDRDIVKLAANNTGAVIVQSGVTDVLSDGHEILTVEAQSDLFKVNVGAGDMLSALIATYSAVTEDYFGAAFAATKLFGESGQLAEILVDHRPGLFIDELLNQLHLSK</sequence>
<reference evidence="12 13" key="1">
    <citation type="submission" date="2019-01" db="EMBL/GenBank/DDBJ databases">
        <title>Weissella sp. nov., a novel lactic acid bacterium isolated from animal feces.</title>
        <authorList>
            <person name="Wang L.-T."/>
        </authorList>
    </citation>
    <scope>NUCLEOTIDE SEQUENCE [LARGE SCALE GENOMIC DNA]</scope>
    <source>
        <strain evidence="12 13">8H-2</strain>
    </source>
</reference>
<name>A0A6C2C8M1_9LACO</name>
<evidence type="ECO:0000313" key="12">
    <source>
        <dbReference type="EMBL" id="TYC49982.1"/>
    </source>
</evidence>
<dbReference type="EC" id="2.7.1.50" evidence="11"/>
<dbReference type="AlphaFoldDB" id="A0A6C2C8M1"/>
<dbReference type="OrthoDB" id="9778146at2"/>
<keyword evidence="8 11" id="KW-0067">ATP-binding</keyword>
<comment type="caution">
    <text evidence="12">The sequence shown here is derived from an EMBL/GenBank/DDBJ whole genome shotgun (WGS) entry which is preliminary data.</text>
</comment>
<organism evidence="12 13">
    <name type="scientific">Weissella muntiaci</name>
    <dbReference type="NCBI Taxonomy" id="2508881"/>
    <lineage>
        <taxon>Bacteria</taxon>
        <taxon>Bacillati</taxon>
        <taxon>Bacillota</taxon>
        <taxon>Bacilli</taxon>
        <taxon>Lactobacillales</taxon>
        <taxon>Lactobacillaceae</taxon>
        <taxon>Weissella</taxon>
    </lineage>
</organism>
<dbReference type="Proteomes" id="UP000371977">
    <property type="component" value="Unassembled WGS sequence"/>
</dbReference>
<evidence type="ECO:0000256" key="10">
    <source>
        <dbReference type="ARBA" id="ARBA00022977"/>
    </source>
</evidence>
<evidence type="ECO:0000256" key="9">
    <source>
        <dbReference type="ARBA" id="ARBA00022842"/>
    </source>
</evidence>
<protein>
    <recommendedName>
        <fullName evidence="11">Hydroxyethylthiazole kinase</fullName>
        <ecNumber evidence="11">2.7.1.50</ecNumber>
    </recommendedName>
    <alternativeName>
        <fullName evidence="11">4-methyl-5-beta-hydroxyethylthiazole kinase</fullName>
        <shortName evidence="11">TH kinase</shortName>
        <shortName evidence="11">Thz kinase</shortName>
    </alternativeName>
</protein>
<feature type="binding site" evidence="11">
    <location>
        <position position="186"/>
    </location>
    <ligand>
        <name>substrate</name>
    </ligand>
</feature>
<comment type="function">
    <text evidence="11">Catalyzes the phosphorylation of the hydroxyl group of 4-methyl-5-beta-hydroxyethylthiazole (THZ).</text>
</comment>
<evidence type="ECO:0000256" key="6">
    <source>
        <dbReference type="ARBA" id="ARBA00022741"/>
    </source>
</evidence>
<dbReference type="RefSeq" id="WP_148622341.1">
    <property type="nucleotide sequence ID" value="NZ_SDGZ01000012.1"/>
</dbReference>
<dbReference type="PRINTS" id="PR01099">
    <property type="entry name" value="HYETHTZKNASE"/>
</dbReference>
<evidence type="ECO:0000256" key="11">
    <source>
        <dbReference type="HAMAP-Rule" id="MF_00228"/>
    </source>
</evidence>
<comment type="catalytic activity">
    <reaction evidence="1 11">
        <text>5-(2-hydroxyethyl)-4-methylthiazole + ATP = 4-methyl-5-(2-phosphooxyethyl)-thiazole + ADP + H(+)</text>
        <dbReference type="Rhea" id="RHEA:24212"/>
        <dbReference type="ChEBI" id="CHEBI:15378"/>
        <dbReference type="ChEBI" id="CHEBI:17957"/>
        <dbReference type="ChEBI" id="CHEBI:30616"/>
        <dbReference type="ChEBI" id="CHEBI:58296"/>
        <dbReference type="ChEBI" id="CHEBI:456216"/>
        <dbReference type="EC" id="2.7.1.50"/>
    </reaction>
</comment>
<dbReference type="GO" id="GO:0004417">
    <property type="term" value="F:hydroxyethylthiazole kinase activity"/>
    <property type="evidence" value="ECO:0007669"/>
    <property type="project" value="UniProtKB-UniRule"/>
</dbReference>
<keyword evidence="10 11" id="KW-0784">Thiamine biosynthesis</keyword>
<dbReference type="GO" id="GO:0009229">
    <property type="term" value="P:thiamine diphosphate biosynthetic process"/>
    <property type="evidence" value="ECO:0007669"/>
    <property type="project" value="UniProtKB-UniRule"/>
</dbReference>
<dbReference type="GO" id="GO:0009228">
    <property type="term" value="P:thiamine biosynthetic process"/>
    <property type="evidence" value="ECO:0007669"/>
    <property type="project" value="UniProtKB-KW"/>
</dbReference>
<dbReference type="HAMAP" id="MF_00228">
    <property type="entry name" value="Thz_kinase"/>
    <property type="match status" value="1"/>
</dbReference>
<dbReference type="CDD" id="cd01170">
    <property type="entry name" value="THZ_kinase"/>
    <property type="match status" value="1"/>
</dbReference>
<feature type="binding site" evidence="11">
    <location>
        <position position="114"/>
    </location>
    <ligand>
        <name>ATP</name>
        <dbReference type="ChEBI" id="CHEBI:30616"/>
    </ligand>
</feature>
<dbReference type="GO" id="GO:0005524">
    <property type="term" value="F:ATP binding"/>
    <property type="evidence" value="ECO:0007669"/>
    <property type="project" value="UniProtKB-UniRule"/>
</dbReference>
<comment type="similarity">
    <text evidence="11">Belongs to the Thz kinase family.</text>
</comment>
<evidence type="ECO:0000256" key="8">
    <source>
        <dbReference type="ARBA" id="ARBA00022840"/>
    </source>
</evidence>
<keyword evidence="9 11" id="KW-0460">Magnesium</keyword>